<feature type="region of interest" description="Disordered" evidence="1">
    <location>
        <begin position="185"/>
        <end position="215"/>
    </location>
</feature>
<dbReference type="GeneID" id="112291026"/>
<dbReference type="InterPro" id="IPR019330">
    <property type="entry name" value="MESD"/>
</dbReference>
<dbReference type="KEGG" id="ppp:112291026"/>
<evidence type="ECO:0000256" key="1">
    <source>
        <dbReference type="SAM" id="MobiDB-lite"/>
    </source>
</evidence>
<dbReference type="EMBL" id="ABEU02000014">
    <property type="protein sequence ID" value="PNR40507.1"/>
    <property type="molecule type" value="Genomic_DNA"/>
</dbReference>
<dbReference type="Gramene" id="Pp3c14_2680V3.2">
    <property type="protein sequence ID" value="Pp3c14_2680V3.2"/>
    <property type="gene ID" value="Pp3c14_2680"/>
</dbReference>
<dbReference type="FunCoup" id="A0A2K1JG51">
    <property type="interactions" value="87"/>
</dbReference>
<dbReference type="AlphaFoldDB" id="A0A2K1JG51"/>
<evidence type="ECO:0000313" key="4">
    <source>
        <dbReference type="EnsemblPlants" id="Pp3c14_2680V3.1"/>
    </source>
</evidence>
<dbReference type="Proteomes" id="UP000006727">
    <property type="component" value="Chromosome 14"/>
</dbReference>
<dbReference type="Gene3D" id="3.30.70.260">
    <property type="match status" value="1"/>
</dbReference>
<accession>A0A2K1JG51</accession>
<protein>
    <recommendedName>
        <fullName evidence="6">Mesoderm development candidate 2</fullName>
    </recommendedName>
</protein>
<keyword evidence="5" id="KW-1185">Reference proteome</keyword>
<reference evidence="3 5" key="1">
    <citation type="journal article" date="2008" name="Science">
        <title>The Physcomitrella genome reveals evolutionary insights into the conquest of land by plants.</title>
        <authorList>
            <person name="Rensing S."/>
            <person name="Lang D."/>
            <person name="Zimmer A."/>
            <person name="Terry A."/>
            <person name="Salamov A."/>
            <person name="Shapiro H."/>
            <person name="Nishiyama T."/>
            <person name="Perroud P.-F."/>
            <person name="Lindquist E."/>
            <person name="Kamisugi Y."/>
            <person name="Tanahashi T."/>
            <person name="Sakakibara K."/>
            <person name="Fujita T."/>
            <person name="Oishi K."/>
            <person name="Shin-I T."/>
            <person name="Kuroki Y."/>
            <person name="Toyoda A."/>
            <person name="Suzuki Y."/>
            <person name="Hashimoto A."/>
            <person name="Yamaguchi K."/>
            <person name="Sugano A."/>
            <person name="Kohara Y."/>
            <person name="Fujiyama A."/>
            <person name="Anterola A."/>
            <person name="Aoki S."/>
            <person name="Ashton N."/>
            <person name="Barbazuk W.B."/>
            <person name="Barker E."/>
            <person name="Bennetzen J."/>
            <person name="Bezanilla M."/>
            <person name="Blankenship R."/>
            <person name="Cho S.H."/>
            <person name="Dutcher S."/>
            <person name="Estelle M."/>
            <person name="Fawcett J.A."/>
            <person name="Gundlach H."/>
            <person name="Hanada K."/>
            <person name="Heyl A."/>
            <person name="Hicks K.A."/>
            <person name="Hugh J."/>
            <person name="Lohr M."/>
            <person name="Mayer K."/>
            <person name="Melkozernov A."/>
            <person name="Murata T."/>
            <person name="Nelson D."/>
            <person name="Pils B."/>
            <person name="Prigge M."/>
            <person name="Reiss B."/>
            <person name="Renner T."/>
            <person name="Rombauts S."/>
            <person name="Rushton P."/>
            <person name="Sanderfoot A."/>
            <person name="Schween G."/>
            <person name="Shiu S.-H."/>
            <person name="Stueber K."/>
            <person name="Theodoulou F.L."/>
            <person name="Tu H."/>
            <person name="Van de Peer Y."/>
            <person name="Verrier P.J."/>
            <person name="Waters E."/>
            <person name="Wood A."/>
            <person name="Yang L."/>
            <person name="Cove D."/>
            <person name="Cuming A."/>
            <person name="Hasebe M."/>
            <person name="Lucas S."/>
            <person name="Mishler D.B."/>
            <person name="Reski R."/>
            <person name="Grigoriev I."/>
            <person name="Quatrano R.S."/>
            <person name="Boore J.L."/>
        </authorList>
    </citation>
    <scope>NUCLEOTIDE SEQUENCE [LARGE SCALE GENOMIC DNA]</scope>
    <source>
        <strain evidence="4 5">cv. Gransden 2004</strain>
    </source>
</reference>
<feature type="region of interest" description="Disordered" evidence="1">
    <location>
        <begin position="35"/>
        <end position="73"/>
    </location>
</feature>
<dbReference type="RefSeq" id="XP_024393728.1">
    <property type="nucleotide sequence ID" value="XM_024537960.1"/>
</dbReference>
<dbReference type="GO" id="GO:0006457">
    <property type="term" value="P:protein folding"/>
    <property type="evidence" value="ECO:0007669"/>
    <property type="project" value="InterPro"/>
</dbReference>
<dbReference type="Pfam" id="PF10185">
    <property type="entry name" value="Mesd"/>
    <property type="match status" value="1"/>
</dbReference>
<keyword evidence="2" id="KW-0732">Signal</keyword>
<feature type="signal peptide" evidence="2">
    <location>
        <begin position="1"/>
        <end position="21"/>
    </location>
</feature>
<dbReference type="EnsemblPlants" id="Pp3c14_2680V3.1">
    <property type="protein sequence ID" value="Pp3c14_2680V3.1"/>
    <property type="gene ID" value="Pp3c14_2680"/>
</dbReference>
<reference evidence="3 5" key="2">
    <citation type="journal article" date="2018" name="Plant J.">
        <title>The Physcomitrella patens chromosome-scale assembly reveals moss genome structure and evolution.</title>
        <authorList>
            <person name="Lang D."/>
            <person name="Ullrich K.K."/>
            <person name="Murat F."/>
            <person name="Fuchs J."/>
            <person name="Jenkins J."/>
            <person name="Haas F.B."/>
            <person name="Piednoel M."/>
            <person name="Gundlach H."/>
            <person name="Van Bel M."/>
            <person name="Meyberg R."/>
            <person name="Vives C."/>
            <person name="Morata J."/>
            <person name="Symeonidi A."/>
            <person name="Hiss M."/>
            <person name="Muchero W."/>
            <person name="Kamisugi Y."/>
            <person name="Saleh O."/>
            <person name="Blanc G."/>
            <person name="Decker E.L."/>
            <person name="van Gessel N."/>
            <person name="Grimwood J."/>
            <person name="Hayes R.D."/>
            <person name="Graham S.W."/>
            <person name="Gunter L.E."/>
            <person name="McDaniel S.F."/>
            <person name="Hoernstein S.N.W."/>
            <person name="Larsson A."/>
            <person name="Li F.W."/>
            <person name="Perroud P.F."/>
            <person name="Phillips J."/>
            <person name="Ranjan P."/>
            <person name="Rokshar D.S."/>
            <person name="Rothfels C.J."/>
            <person name="Schneider L."/>
            <person name="Shu S."/>
            <person name="Stevenson D.W."/>
            <person name="Thummler F."/>
            <person name="Tillich M."/>
            <person name="Villarreal Aguilar J.C."/>
            <person name="Widiez T."/>
            <person name="Wong G.K."/>
            <person name="Wymore A."/>
            <person name="Zhang Y."/>
            <person name="Zimmer A.D."/>
            <person name="Quatrano R.S."/>
            <person name="Mayer K.F.X."/>
            <person name="Goodstein D."/>
            <person name="Casacuberta J.M."/>
            <person name="Vandepoele K."/>
            <person name="Reski R."/>
            <person name="Cuming A.C."/>
            <person name="Tuskan G.A."/>
            <person name="Maumus F."/>
            <person name="Salse J."/>
            <person name="Schmutz J."/>
            <person name="Rensing S.A."/>
        </authorList>
    </citation>
    <scope>NUCLEOTIDE SEQUENCE [LARGE SCALE GENOMIC DNA]</scope>
    <source>
        <strain evidence="4 5">cv. Gransden 2004</strain>
    </source>
</reference>
<dbReference type="PANTHER" id="PTHR36357">
    <property type="entry name" value="OS03G0148300 PROTEIN"/>
    <property type="match status" value="1"/>
</dbReference>
<feature type="compositionally biased region" description="Acidic residues" evidence="1">
    <location>
        <begin position="36"/>
        <end position="49"/>
    </location>
</feature>
<evidence type="ECO:0000313" key="3">
    <source>
        <dbReference type="EMBL" id="PNR40507.1"/>
    </source>
</evidence>
<feature type="compositionally biased region" description="Basic and acidic residues" evidence="1">
    <location>
        <begin position="200"/>
        <end position="215"/>
    </location>
</feature>
<dbReference type="PaxDb" id="3218-PP1S338_37V6.1"/>
<evidence type="ECO:0000313" key="5">
    <source>
        <dbReference type="Proteomes" id="UP000006727"/>
    </source>
</evidence>
<dbReference type="OrthoDB" id="75833at2759"/>
<name>A0A2K1JG51_PHYPA</name>
<evidence type="ECO:0008006" key="6">
    <source>
        <dbReference type="Google" id="ProtNLM"/>
    </source>
</evidence>
<dbReference type="OMA" id="DESWKEW"/>
<proteinExistence type="predicted"/>
<dbReference type="Gramene" id="Pp3c14_2680V3.1">
    <property type="protein sequence ID" value="Pp3c14_2680V3.1"/>
    <property type="gene ID" value="Pp3c14_2680"/>
</dbReference>
<sequence length="215" mass="24448">MSRNERLWLCLGLLALLAVEGLSVAMAGPRVHIPDELDDVEDNEEDEEWKEWGKAKESPVPFDPPPDPPEDPQELEKYQLEMMKRQTGPSMGFVKLRLGVQRSPEETTRIAEKWTDLLKTGSINAKIYAVDRSTIMFILSYGQDTTEVKDFVLSQDEAYEFKLGNSAFRRPGDPPVEEVLDKMHAEKKAQEKASKKKEPKKVEAKSEDASIKEEL</sequence>
<evidence type="ECO:0000256" key="2">
    <source>
        <dbReference type="SAM" id="SignalP"/>
    </source>
</evidence>
<reference evidence="4" key="3">
    <citation type="submission" date="2020-12" db="UniProtKB">
        <authorList>
            <consortium name="EnsemblPlants"/>
        </authorList>
    </citation>
    <scope>IDENTIFICATION</scope>
</reference>
<organism evidence="3">
    <name type="scientific">Physcomitrium patens</name>
    <name type="common">Spreading-leaved earth moss</name>
    <name type="synonym">Physcomitrella patens</name>
    <dbReference type="NCBI Taxonomy" id="3218"/>
    <lineage>
        <taxon>Eukaryota</taxon>
        <taxon>Viridiplantae</taxon>
        <taxon>Streptophyta</taxon>
        <taxon>Embryophyta</taxon>
        <taxon>Bryophyta</taxon>
        <taxon>Bryophytina</taxon>
        <taxon>Bryopsida</taxon>
        <taxon>Funariidae</taxon>
        <taxon>Funariales</taxon>
        <taxon>Funariaceae</taxon>
        <taxon>Physcomitrium</taxon>
    </lineage>
</organism>
<gene>
    <name evidence="4" type="primary">LOC112291026</name>
    <name evidence="3" type="ORF">PHYPA_017909</name>
</gene>
<dbReference type="PANTHER" id="PTHR36357:SF1">
    <property type="entry name" value="OS03G0148300 PROTEIN"/>
    <property type="match status" value="1"/>
</dbReference>
<feature type="chain" id="PRO_5043158104" description="Mesoderm development candidate 2" evidence="2">
    <location>
        <begin position="22"/>
        <end position="215"/>
    </location>
</feature>
<dbReference type="EnsemblPlants" id="Pp3c14_2680V3.2">
    <property type="protein sequence ID" value="Pp3c14_2680V3.2"/>
    <property type="gene ID" value="Pp3c14_2680"/>
</dbReference>